<gene>
    <name evidence="2" type="ORF">AVEN_185370_1</name>
    <name evidence="1" type="ORF">AVEN_80464_1</name>
</gene>
<accession>A0A4Y2CIR8</accession>
<protein>
    <submittedName>
        <fullName evidence="2">Uncharacterized protein</fullName>
    </submittedName>
</protein>
<evidence type="ECO:0000313" key="3">
    <source>
        <dbReference type="Proteomes" id="UP000499080"/>
    </source>
</evidence>
<name>A0A4Y2CIR8_ARAVE</name>
<sequence length="146" mass="16335">MRRGNIQRTFRLSLTVQCIGVTKLQISGTDTTLAIIRLFLLTPQCWKPAHVRPLISDVLLVDTENRHPEKAAALTALHNIVPLLRLIIHDSFSPHKYNSCTSKPTINVNILAEFACLFFQQVKISITPFGFPAISSGDTRGVWLND</sequence>
<organism evidence="2 3">
    <name type="scientific">Araneus ventricosus</name>
    <name type="common">Orbweaver spider</name>
    <name type="synonym">Epeira ventricosa</name>
    <dbReference type="NCBI Taxonomy" id="182803"/>
    <lineage>
        <taxon>Eukaryota</taxon>
        <taxon>Metazoa</taxon>
        <taxon>Ecdysozoa</taxon>
        <taxon>Arthropoda</taxon>
        <taxon>Chelicerata</taxon>
        <taxon>Arachnida</taxon>
        <taxon>Araneae</taxon>
        <taxon>Araneomorphae</taxon>
        <taxon>Entelegynae</taxon>
        <taxon>Araneoidea</taxon>
        <taxon>Araneidae</taxon>
        <taxon>Araneus</taxon>
    </lineage>
</organism>
<reference evidence="2 3" key="1">
    <citation type="journal article" date="2019" name="Sci. Rep.">
        <title>Orb-weaving spider Araneus ventricosus genome elucidates the spidroin gene catalogue.</title>
        <authorList>
            <person name="Kono N."/>
            <person name="Nakamura H."/>
            <person name="Ohtoshi R."/>
            <person name="Moran D.A.P."/>
            <person name="Shinohara A."/>
            <person name="Yoshida Y."/>
            <person name="Fujiwara M."/>
            <person name="Mori M."/>
            <person name="Tomita M."/>
            <person name="Arakawa K."/>
        </authorList>
    </citation>
    <scope>NUCLEOTIDE SEQUENCE [LARGE SCALE GENOMIC DNA]</scope>
</reference>
<dbReference type="Proteomes" id="UP000499080">
    <property type="component" value="Unassembled WGS sequence"/>
</dbReference>
<evidence type="ECO:0000313" key="2">
    <source>
        <dbReference type="EMBL" id="GBM03175.1"/>
    </source>
</evidence>
<dbReference type="AlphaFoldDB" id="A0A4Y2CIR8"/>
<comment type="caution">
    <text evidence="2">The sequence shown here is derived from an EMBL/GenBank/DDBJ whole genome shotgun (WGS) entry which is preliminary data.</text>
</comment>
<keyword evidence="3" id="KW-1185">Reference proteome</keyword>
<dbReference type="EMBL" id="BGPR01086367">
    <property type="protein sequence ID" value="GBM03152.1"/>
    <property type="molecule type" value="Genomic_DNA"/>
</dbReference>
<evidence type="ECO:0000313" key="1">
    <source>
        <dbReference type="EMBL" id="GBM03152.1"/>
    </source>
</evidence>
<proteinExistence type="predicted"/>
<dbReference type="EMBL" id="BGPR01086373">
    <property type="protein sequence ID" value="GBM03175.1"/>
    <property type="molecule type" value="Genomic_DNA"/>
</dbReference>